<sequence length="200" mass="22364">MAREEQRGSYPKGVAKRAEILRAALRLYGEADQQQAPSLKQIADAVGLTEAGVLHYFDSKDDMLLSVLAMRDEVARELFDMDTWEGNYRALKHTYETPGEVKLYVDMLVASANTGHPAHAFMNARNARLQARLRSLLGEAGADGWLPRTLVATLEGLQLQWLRDPSLDVVEDMRRLHEALVLPALRQRENAGRPTDQGAE</sequence>
<organism evidence="4 5">
    <name type="scientific">Streptacidiphilus cavernicola</name>
    <dbReference type="NCBI Taxonomy" id="3342716"/>
    <lineage>
        <taxon>Bacteria</taxon>
        <taxon>Bacillati</taxon>
        <taxon>Actinomycetota</taxon>
        <taxon>Actinomycetes</taxon>
        <taxon>Kitasatosporales</taxon>
        <taxon>Streptomycetaceae</taxon>
        <taxon>Streptacidiphilus</taxon>
    </lineage>
</organism>
<dbReference type="SUPFAM" id="SSF46689">
    <property type="entry name" value="Homeodomain-like"/>
    <property type="match status" value="1"/>
</dbReference>
<evidence type="ECO:0000313" key="5">
    <source>
        <dbReference type="Proteomes" id="UP001592528"/>
    </source>
</evidence>
<dbReference type="EMBL" id="JBHEZZ010000041">
    <property type="protein sequence ID" value="MFC1407231.1"/>
    <property type="molecule type" value="Genomic_DNA"/>
</dbReference>
<gene>
    <name evidence="4" type="ORF">ACEZDJ_38705</name>
</gene>
<dbReference type="Proteomes" id="UP001592528">
    <property type="component" value="Unassembled WGS sequence"/>
</dbReference>
<feature type="domain" description="HTH tetR-type" evidence="3">
    <location>
        <begin position="14"/>
        <end position="75"/>
    </location>
</feature>
<dbReference type="Gene3D" id="1.10.357.10">
    <property type="entry name" value="Tetracycline Repressor, domain 2"/>
    <property type="match status" value="1"/>
</dbReference>
<dbReference type="InterPro" id="IPR001647">
    <property type="entry name" value="HTH_TetR"/>
</dbReference>
<dbReference type="InterPro" id="IPR009057">
    <property type="entry name" value="Homeodomain-like_sf"/>
</dbReference>
<keyword evidence="1 2" id="KW-0238">DNA-binding</keyword>
<name>A0ABV6V0J8_9ACTN</name>
<comment type="caution">
    <text evidence="4">The sequence shown here is derived from an EMBL/GenBank/DDBJ whole genome shotgun (WGS) entry which is preliminary data.</text>
</comment>
<protein>
    <submittedName>
        <fullName evidence="4">TetR/AcrR family transcriptional regulator</fullName>
    </submittedName>
</protein>
<evidence type="ECO:0000259" key="3">
    <source>
        <dbReference type="PROSITE" id="PS50977"/>
    </source>
</evidence>
<reference evidence="4 5" key="1">
    <citation type="submission" date="2024-09" db="EMBL/GenBank/DDBJ databases">
        <authorList>
            <person name="Lee S.D."/>
        </authorList>
    </citation>
    <scope>NUCLEOTIDE SEQUENCE [LARGE SCALE GENOMIC DNA]</scope>
    <source>
        <strain evidence="4 5">N1-5</strain>
    </source>
</reference>
<dbReference type="PROSITE" id="PS50977">
    <property type="entry name" value="HTH_TETR_2"/>
    <property type="match status" value="1"/>
</dbReference>
<dbReference type="RefSeq" id="WP_063757715.1">
    <property type="nucleotide sequence ID" value="NZ_JBHEZZ010000041.1"/>
</dbReference>
<proteinExistence type="predicted"/>
<accession>A0ABV6V0J8</accession>
<keyword evidence="5" id="KW-1185">Reference proteome</keyword>
<evidence type="ECO:0000256" key="1">
    <source>
        <dbReference type="ARBA" id="ARBA00023125"/>
    </source>
</evidence>
<feature type="DNA-binding region" description="H-T-H motif" evidence="2">
    <location>
        <begin position="38"/>
        <end position="57"/>
    </location>
</feature>
<evidence type="ECO:0000313" key="4">
    <source>
        <dbReference type="EMBL" id="MFC1407231.1"/>
    </source>
</evidence>
<dbReference type="Pfam" id="PF00440">
    <property type="entry name" value="TetR_N"/>
    <property type="match status" value="1"/>
</dbReference>
<evidence type="ECO:0000256" key="2">
    <source>
        <dbReference type="PROSITE-ProRule" id="PRU00335"/>
    </source>
</evidence>
<dbReference type="SUPFAM" id="SSF48498">
    <property type="entry name" value="Tetracyclin repressor-like, C-terminal domain"/>
    <property type="match status" value="1"/>
</dbReference>
<dbReference type="InterPro" id="IPR036271">
    <property type="entry name" value="Tet_transcr_reg_TetR-rel_C_sf"/>
</dbReference>